<proteinExistence type="predicted"/>
<feature type="transmembrane region" description="Helical" evidence="1">
    <location>
        <begin position="91"/>
        <end position="109"/>
    </location>
</feature>
<sequence length="244" mass="25916">MNAPMPDPHLRQARVSAPASVAPAGPRSGPVSWFLRGGWYLFVIVLSLGMLSFVPFVHAALRTRRPLMWLWATLYTAAVVALFLVTGTVDVGGMAIGLTIIAAVHSVVLRRQVWSSAPARSEPATAALGPAGTDPAVAAVLAARARRDEARRLAAADPQMARELRIGRPDLPRDYDDGGLVDLNSAPPHAIANTCGTEIGVAARIADVRAAGVVFATVEDVFSFADVPYPLWDRIRERAVVIAG</sequence>
<keyword evidence="3" id="KW-1185">Reference proteome</keyword>
<reference evidence="2 3" key="1">
    <citation type="submission" date="2019-06" db="EMBL/GenBank/DDBJ databases">
        <title>Sequencing the genomes of 1000 actinobacteria strains.</title>
        <authorList>
            <person name="Klenk H.-P."/>
        </authorList>
    </citation>
    <scope>NUCLEOTIDE SEQUENCE [LARGE SCALE GENOMIC DNA]</scope>
    <source>
        <strain evidence="2 3">DSM 45301</strain>
    </source>
</reference>
<feature type="transmembrane region" description="Helical" evidence="1">
    <location>
        <begin position="39"/>
        <end position="61"/>
    </location>
</feature>
<dbReference type="EMBL" id="VFPA01000003">
    <property type="protein sequence ID" value="TQM09258.1"/>
    <property type="molecule type" value="Genomic_DNA"/>
</dbReference>
<comment type="caution">
    <text evidence="2">The sequence shown here is derived from an EMBL/GenBank/DDBJ whole genome shotgun (WGS) entry which is preliminary data.</text>
</comment>
<evidence type="ECO:0000313" key="3">
    <source>
        <dbReference type="Proteomes" id="UP000315677"/>
    </source>
</evidence>
<evidence type="ECO:0008006" key="4">
    <source>
        <dbReference type="Google" id="ProtNLM"/>
    </source>
</evidence>
<keyword evidence="1" id="KW-0472">Membrane</keyword>
<accession>A0A543DIU6</accession>
<evidence type="ECO:0000256" key="1">
    <source>
        <dbReference type="SAM" id="Phobius"/>
    </source>
</evidence>
<dbReference type="AlphaFoldDB" id="A0A543DIU6"/>
<dbReference type="Proteomes" id="UP000315677">
    <property type="component" value="Unassembled WGS sequence"/>
</dbReference>
<dbReference type="RefSeq" id="WP_246106727.1">
    <property type="nucleotide sequence ID" value="NZ_VFPA01000003.1"/>
</dbReference>
<gene>
    <name evidence="2" type="ORF">FB558_5010</name>
</gene>
<keyword evidence="1" id="KW-0812">Transmembrane</keyword>
<keyword evidence="1" id="KW-1133">Transmembrane helix</keyword>
<name>A0A543DIU6_9PSEU</name>
<organism evidence="2 3">
    <name type="scientific">Pseudonocardia kunmingensis</name>
    <dbReference type="NCBI Taxonomy" id="630975"/>
    <lineage>
        <taxon>Bacteria</taxon>
        <taxon>Bacillati</taxon>
        <taxon>Actinomycetota</taxon>
        <taxon>Actinomycetes</taxon>
        <taxon>Pseudonocardiales</taxon>
        <taxon>Pseudonocardiaceae</taxon>
        <taxon>Pseudonocardia</taxon>
    </lineage>
</organism>
<feature type="transmembrane region" description="Helical" evidence="1">
    <location>
        <begin position="68"/>
        <end position="85"/>
    </location>
</feature>
<protein>
    <recommendedName>
        <fullName evidence="4">Helix-hairpin-helix protein</fullName>
    </recommendedName>
</protein>
<evidence type="ECO:0000313" key="2">
    <source>
        <dbReference type="EMBL" id="TQM09258.1"/>
    </source>
</evidence>